<name>A0A7G9WJ33_9FIRM</name>
<proteinExistence type="predicted"/>
<dbReference type="Proteomes" id="UP000516046">
    <property type="component" value="Chromosome"/>
</dbReference>
<feature type="domain" description="PilZ" evidence="1">
    <location>
        <begin position="168"/>
        <end position="242"/>
    </location>
</feature>
<dbReference type="Pfam" id="PF07238">
    <property type="entry name" value="PilZ"/>
    <property type="match status" value="1"/>
</dbReference>
<dbReference type="RefSeq" id="WP_212507763.1">
    <property type="nucleotide sequence ID" value="NZ_CP060696.1"/>
</dbReference>
<reference evidence="2 3" key="1">
    <citation type="submission" date="2020-08" db="EMBL/GenBank/DDBJ databases">
        <authorList>
            <person name="Ren C."/>
            <person name="Gu Y."/>
            <person name="Xu Y."/>
        </authorList>
    </citation>
    <scope>NUCLEOTIDE SEQUENCE [LARGE SCALE GENOMIC DNA]</scope>
    <source>
        <strain evidence="2 3">LBM18003</strain>
    </source>
</reference>
<dbReference type="AlphaFoldDB" id="A0A7G9WJ33"/>
<sequence>MSASETSYINSPCEIKSDENELLATGILAGYYNNELVIRDPRGALALAHYNRPVKIYLHSSELGGREMMGKVYISTNAFMRVKDIRLLTSRERRDSFRLAVDLPGIAFRANDISRAQSINRLRQLDYATRVQTEQQIAAVTGEELTEEELDQRVPKPKIAKPIAHSIQIVDLSAGGLRFKCAEIFRLHERLILNFKLLNKPAELTCLSVRTSGNCEDTHQKTTGCKFLEVSSAQNNLLCTFLLQEQGKQIKKSKRI</sequence>
<organism evidence="2 3">
    <name type="scientific">Caproicibacterium amylolyticum</name>
    <dbReference type="NCBI Taxonomy" id="2766537"/>
    <lineage>
        <taxon>Bacteria</taxon>
        <taxon>Bacillati</taxon>
        <taxon>Bacillota</taxon>
        <taxon>Clostridia</taxon>
        <taxon>Eubacteriales</taxon>
        <taxon>Oscillospiraceae</taxon>
        <taxon>Caproicibacterium</taxon>
    </lineage>
</organism>
<dbReference type="KEGG" id="caml:H6X83_03360"/>
<gene>
    <name evidence="2" type="ORF">H6X83_03360</name>
</gene>
<dbReference type="Gene3D" id="2.40.10.220">
    <property type="entry name" value="predicted glycosyltransferase like domains"/>
    <property type="match status" value="1"/>
</dbReference>
<dbReference type="GO" id="GO:0035438">
    <property type="term" value="F:cyclic-di-GMP binding"/>
    <property type="evidence" value="ECO:0007669"/>
    <property type="project" value="InterPro"/>
</dbReference>
<dbReference type="EMBL" id="CP060696">
    <property type="protein sequence ID" value="QNO18695.1"/>
    <property type="molecule type" value="Genomic_DNA"/>
</dbReference>
<evidence type="ECO:0000259" key="1">
    <source>
        <dbReference type="Pfam" id="PF07238"/>
    </source>
</evidence>
<evidence type="ECO:0000313" key="2">
    <source>
        <dbReference type="EMBL" id="QNO18695.1"/>
    </source>
</evidence>
<accession>A0A7G9WJ33</accession>
<evidence type="ECO:0000313" key="3">
    <source>
        <dbReference type="Proteomes" id="UP000516046"/>
    </source>
</evidence>
<keyword evidence="3" id="KW-1185">Reference proteome</keyword>
<dbReference type="InterPro" id="IPR009875">
    <property type="entry name" value="PilZ_domain"/>
</dbReference>
<protein>
    <submittedName>
        <fullName evidence="2">PilZ domain-containing protein</fullName>
    </submittedName>
</protein>